<accession>B6JC54</accession>
<name>B6JC54_AFIC5</name>
<evidence type="ECO:0000259" key="2">
    <source>
        <dbReference type="Pfam" id="PF08327"/>
    </source>
</evidence>
<feature type="domain" description="Activator of Hsp90 ATPase homologue 1/2-like C-terminal" evidence="2">
    <location>
        <begin position="14"/>
        <end position="137"/>
    </location>
</feature>
<dbReference type="Pfam" id="PF08327">
    <property type="entry name" value="AHSA1"/>
    <property type="match status" value="1"/>
</dbReference>
<dbReference type="STRING" id="504832.OCA5_c28300"/>
<dbReference type="KEGG" id="ocg:OCA5_c28300"/>
<evidence type="ECO:0000256" key="1">
    <source>
        <dbReference type="ARBA" id="ARBA00006817"/>
    </source>
</evidence>
<dbReference type="Gene3D" id="3.30.530.20">
    <property type="match status" value="1"/>
</dbReference>
<dbReference type="eggNOG" id="COG3832">
    <property type="taxonomic scope" value="Bacteria"/>
</dbReference>
<dbReference type="OrthoDB" id="9815653at2"/>
<evidence type="ECO:0000313" key="4">
    <source>
        <dbReference type="Proteomes" id="UP000007730"/>
    </source>
</evidence>
<evidence type="ECO:0000313" key="3">
    <source>
        <dbReference type="EMBL" id="AEI07522.1"/>
    </source>
</evidence>
<dbReference type="Proteomes" id="UP000007730">
    <property type="component" value="Chromosome"/>
</dbReference>
<sequence length="150" mass="17313">MSKPEFVYVTYIRTTPDKLWHALTDKDFTKRYWMDCTLTSDWKVGSRMTMEREGEVKNECVILESDPPHKLSYSWQSIFDEDMHKEKPSKVTYLIEPRGSVVKLTVTHENFAAGSRTLESVSSGWPMVLASLKSILETGEPMVLDPYRDA</sequence>
<organism evidence="3 4">
    <name type="scientific">Afipia carboxidovorans (strain ATCC 49405 / DSM 1227 / KCTC 32145 / OM5)</name>
    <name type="common">Oligotropha carboxidovorans</name>
    <dbReference type="NCBI Taxonomy" id="504832"/>
    <lineage>
        <taxon>Bacteria</taxon>
        <taxon>Pseudomonadati</taxon>
        <taxon>Pseudomonadota</taxon>
        <taxon>Alphaproteobacteria</taxon>
        <taxon>Hyphomicrobiales</taxon>
        <taxon>Nitrobacteraceae</taxon>
        <taxon>Afipia</taxon>
    </lineage>
</organism>
<proteinExistence type="inferred from homology"/>
<dbReference type="CDD" id="cd08893">
    <property type="entry name" value="SRPBCC_CalC_Aha1-like_GntR-HTH"/>
    <property type="match status" value="1"/>
</dbReference>
<dbReference type="InterPro" id="IPR023393">
    <property type="entry name" value="START-like_dom_sf"/>
</dbReference>
<dbReference type="SUPFAM" id="SSF55961">
    <property type="entry name" value="Bet v1-like"/>
    <property type="match status" value="1"/>
</dbReference>
<protein>
    <recommendedName>
        <fullName evidence="2">Activator of Hsp90 ATPase homologue 1/2-like C-terminal domain-containing protein</fullName>
    </recommendedName>
</protein>
<comment type="similarity">
    <text evidence="1">Belongs to the AHA1 family.</text>
</comment>
<gene>
    <name evidence="3" type="ordered locus">OCA5_c28300</name>
</gene>
<dbReference type="AlphaFoldDB" id="B6JC54"/>
<dbReference type="PATRIC" id="fig|504832.7.peg.2987"/>
<dbReference type="KEGG" id="oca:OCAR_5137"/>
<reference evidence="3 4" key="1">
    <citation type="journal article" date="2011" name="J. Bacteriol.">
        <title>Complete genome sequences of the chemolithoautotrophic Oligotropha carboxidovorans strains OM4 and OM5.</title>
        <authorList>
            <person name="Volland S."/>
            <person name="Rachinger M."/>
            <person name="Strittmatter A."/>
            <person name="Daniel R."/>
            <person name="Gottschalk G."/>
            <person name="Meyer O."/>
        </authorList>
    </citation>
    <scope>NUCLEOTIDE SEQUENCE [LARGE SCALE GENOMIC DNA]</scope>
    <source>
        <strain evidence="4">ATCC 49405 / DSM 1227 / KCTC 32145 / OM5</strain>
    </source>
</reference>
<keyword evidence="4" id="KW-1185">Reference proteome</keyword>
<dbReference type="EMBL" id="CP002826">
    <property type="protein sequence ID" value="AEI07522.1"/>
    <property type="molecule type" value="Genomic_DNA"/>
</dbReference>
<dbReference type="HOGENOM" id="CLU_108923_4_0_5"/>
<dbReference type="InterPro" id="IPR013538">
    <property type="entry name" value="ASHA1/2-like_C"/>
</dbReference>
<dbReference type="RefSeq" id="WP_012562300.1">
    <property type="nucleotide sequence ID" value="NC_011386.1"/>
</dbReference>